<dbReference type="Proteomes" id="UP001526143">
    <property type="component" value="Unassembled WGS sequence"/>
</dbReference>
<reference evidence="1 2" key="1">
    <citation type="submission" date="2022-10" db="EMBL/GenBank/DDBJ databases">
        <title>Identification of biosynthetic pathway for the production of the potent trypsin inhibitor radiosumin.</title>
        <authorList>
            <person name="Fewer D.P."/>
            <person name="Delbaje E."/>
            <person name="Ouyang X."/>
            <person name="Agostino P.D."/>
            <person name="Wahlsten M."/>
            <person name="Jokela J."/>
            <person name="Permi P."/>
            <person name="Haapaniemi E."/>
            <person name="Koistinen H."/>
        </authorList>
    </citation>
    <scope>NUCLEOTIDE SEQUENCE [LARGE SCALE GENOMIC DNA]</scope>
    <source>
        <strain evidence="1 2">NIES-515</strain>
    </source>
</reference>
<accession>A0ABT3AYB9</accession>
<dbReference type="RefSeq" id="WP_263745232.1">
    <property type="nucleotide sequence ID" value="NZ_JAOWRF010000139.1"/>
</dbReference>
<organism evidence="1 2">
    <name type="scientific">Plectonema radiosum NIES-515</name>
    <dbReference type="NCBI Taxonomy" id="2986073"/>
    <lineage>
        <taxon>Bacteria</taxon>
        <taxon>Bacillati</taxon>
        <taxon>Cyanobacteriota</taxon>
        <taxon>Cyanophyceae</taxon>
        <taxon>Oscillatoriophycideae</taxon>
        <taxon>Oscillatoriales</taxon>
        <taxon>Microcoleaceae</taxon>
        <taxon>Plectonema</taxon>
    </lineage>
</organism>
<evidence type="ECO:0000313" key="1">
    <source>
        <dbReference type="EMBL" id="MCV3213705.1"/>
    </source>
</evidence>
<evidence type="ECO:0000313" key="2">
    <source>
        <dbReference type="Proteomes" id="UP001526143"/>
    </source>
</evidence>
<comment type="caution">
    <text evidence="1">The sequence shown here is derived from an EMBL/GenBank/DDBJ whole genome shotgun (WGS) entry which is preliminary data.</text>
</comment>
<proteinExistence type="predicted"/>
<protein>
    <submittedName>
        <fullName evidence="1">Uncharacterized protein</fullName>
    </submittedName>
</protein>
<name>A0ABT3AYB9_9CYAN</name>
<gene>
    <name evidence="1" type="ORF">OGM63_09300</name>
</gene>
<sequence length="70" mass="7665">MGVINSTAIAIHPKTQERTMLQKLLQAAIITFLLHLLAGLSQNSSIHPKTESSLNTKPVPMVSWVFRSAP</sequence>
<keyword evidence="2" id="KW-1185">Reference proteome</keyword>
<dbReference type="EMBL" id="JAOWRF010000139">
    <property type="protein sequence ID" value="MCV3213705.1"/>
    <property type="molecule type" value="Genomic_DNA"/>
</dbReference>